<evidence type="ECO:0000313" key="10">
    <source>
        <dbReference type="EMBL" id="MCJ8240076.1"/>
    </source>
</evidence>
<accession>A0ABT0D3W4</accession>
<feature type="region of interest" description="Disordered" evidence="7">
    <location>
        <begin position="237"/>
        <end position="281"/>
    </location>
</feature>
<evidence type="ECO:0000256" key="5">
    <source>
        <dbReference type="ARBA" id="ARBA00022989"/>
    </source>
</evidence>
<dbReference type="EMBL" id="JALAYX010000004">
    <property type="protein sequence ID" value="MCJ8240076.1"/>
    <property type="molecule type" value="Genomic_DNA"/>
</dbReference>
<dbReference type="SUPFAM" id="SSF144091">
    <property type="entry name" value="Rhomboid-like"/>
    <property type="match status" value="1"/>
</dbReference>
<name>A0ABT0D3W4_9HYPH</name>
<protein>
    <submittedName>
        <fullName evidence="10">Rhomboid family intramembrane serine protease</fullName>
    </submittedName>
</protein>
<dbReference type="InterPro" id="IPR035952">
    <property type="entry name" value="Rhomboid-like_sf"/>
</dbReference>
<comment type="subcellular location">
    <subcellularLocation>
        <location evidence="1">Membrane</location>
        <topology evidence="1">Multi-pass membrane protein</topology>
    </subcellularLocation>
</comment>
<keyword evidence="6 8" id="KW-0472">Membrane</keyword>
<organism evidence="10 11">
    <name type="scientific">Peteryoungia algae</name>
    <dbReference type="NCBI Taxonomy" id="2919917"/>
    <lineage>
        <taxon>Bacteria</taxon>
        <taxon>Pseudomonadati</taxon>
        <taxon>Pseudomonadota</taxon>
        <taxon>Alphaproteobacteria</taxon>
        <taxon>Hyphomicrobiales</taxon>
        <taxon>Rhizobiaceae</taxon>
        <taxon>Peteryoungia</taxon>
    </lineage>
</organism>
<feature type="transmembrane region" description="Helical" evidence="8">
    <location>
        <begin position="18"/>
        <end position="37"/>
    </location>
</feature>
<evidence type="ECO:0000259" key="9">
    <source>
        <dbReference type="Pfam" id="PF01694"/>
    </source>
</evidence>
<reference evidence="10 11" key="1">
    <citation type="submission" date="2022-03" db="EMBL/GenBank/DDBJ databases">
        <title>Rhizobium SSM4.3 sp. nov., isolated from Sediment (Gouqi Island).</title>
        <authorList>
            <person name="Chen G."/>
        </authorList>
    </citation>
    <scope>NUCLEOTIDE SEQUENCE [LARGE SCALE GENOMIC DNA]</scope>
    <source>
        <strain evidence="10 11">SSM4.3</strain>
    </source>
</reference>
<evidence type="ECO:0000256" key="6">
    <source>
        <dbReference type="ARBA" id="ARBA00023136"/>
    </source>
</evidence>
<keyword evidence="11" id="KW-1185">Reference proteome</keyword>
<keyword evidence="3" id="KW-0997">Cell inner membrane</keyword>
<keyword evidence="2" id="KW-1003">Cell membrane</keyword>
<dbReference type="GO" id="GO:0008233">
    <property type="term" value="F:peptidase activity"/>
    <property type="evidence" value="ECO:0007669"/>
    <property type="project" value="UniProtKB-KW"/>
</dbReference>
<dbReference type="RefSeq" id="WP_245137451.1">
    <property type="nucleotide sequence ID" value="NZ_CP128477.1"/>
</dbReference>
<keyword evidence="5 8" id="KW-1133">Transmembrane helix</keyword>
<gene>
    <name evidence="10" type="ORF">MKJ03_17225</name>
</gene>
<feature type="transmembrane region" description="Helical" evidence="8">
    <location>
        <begin position="197"/>
        <end position="216"/>
    </location>
</feature>
<evidence type="ECO:0000256" key="4">
    <source>
        <dbReference type="ARBA" id="ARBA00022692"/>
    </source>
</evidence>
<feature type="transmembrane region" description="Helical" evidence="8">
    <location>
        <begin position="161"/>
        <end position="182"/>
    </location>
</feature>
<keyword evidence="10" id="KW-0378">Hydrolase</keyword>
<evidence type="ECO:0000256" key="1">
    <source>
        <dbReference type="ARBA" id="ARBA00004141"/>
    </source>
</evidence>
<keyword evidence="4 8" id="KW-0812">Transmembrane</keyword>
<dbReference type="Gene3D" id="1.20.1540.10">
    <property type="entry name" value="Rhomboid-like"/>
    <property type="match status" value="1"/>
</dbReference>
<evidence type="ECO:0000256" key="2">
    <source>
        <dbReference type="ARBA" id="ARBA00022475"/>
    </source>
</evidence>
<dbReference type="Proteomes" id="UP001522662">
    <property type="component" value="Unassembled WGS sequence"/>
</dbReference>
<dbReference type="Pfam" id="PF01694">
    <property type="entry name" value="Rhomboid"/>
    <property type="match status" value="1"/>
</dbReference>
<proteinExistence type="predicted"/>
<keyword evidence="10" id="KW-0645">Protease</keyword>
<dbReference type="GO" id="GO:0006508">
    <property type="term" value="P:proteolysis"/>
    <property type="evidence" value="ECO:0007669"/>
    <property type="project" value="UniProtKB-KW"/>
</dbReference>
<dbReference type="InterPro" id="IPR022764">
    <property type="entry name" value="Peptidase_S54_rhomboid_dom"/>
</dbReference>
<feature type="transmembrane region" description="Helical" evidence="8">
    <location>
        <begin position="80"/>
        <end position="99"/>
    </location>
</feature>
<feature type="transmembrane region" description="Helical" evidence="8">
    <location>
        <begin position="135"/>
        <end position="154"/>
    </location>
</feature>
<dbReference type="PANTHER" id="PTHR43066:SF26">
    <property type="entry name" value="RHOMBOID PROTEASE GLPG"/>
    <property type="match status" value="1"/>
</dbReference>
<evidence type="ECO:0000256" key="7">
    <source>
        <dbReference type="SAM" id="MobiDB-lite"/>
    </source>
</evidence>
<feature type="transmembrane region" description="Helical" evidence="8">
    <location>
        <begin position="111"/>
        <end position="129"/>
    </location>
</feature>
<sequence>MFIPLHDRNALKHIRKQYVTLGLILANVVTHALAMLAPEALYEIGVYGMGFIPAVAFNIAELDPRLVLVPDSATYITYSFLHGSWLHLGSNMLFLWVFGDNVEDAMGHFKFLFFYLACAAAGALVHGLVLPVSQAPLIGASGAVSGVVAAYLMLHPKVRVWVLVFMRFPLPLPAFIPLLFWVGQQFVMLVIDGNSNVSWGAHVGGILAGAVLVLFLRRPGVPLFDRAIVTPKAVEHEAPSVDAGTGGPWGTPASASRARQEEKPPETGSRTPTRPVTHWGR</sequence>
<comment type="caution">
    <text evidence="10">The sequence shown here is derived from an EMBL/GenBank/DDBJ whole genome shotgun (WGS) entry which is preliminary data.</text>
</comment>
<evidence type="ECO:0000256" key="3">
    <source>
        <dbReference type="ARBA" id="ARBA00022519"/>
    </source>
</evidence>
<feature type="domain" description="Peptidase S54 rhomboid" evidence="9">
    <location>
        <begin position="74"/>
        <end position="218"/>
    </location>
</feature>
<dbReference type="PANTHER" id="PTHR43066">
    <property type="entry name" value="RHOMBOID-RELATED PROTEIN"/>
    <property type="match status" value="1"/>
</dbReference>
<evidence type="ECO:0000256" key="8">
    <source>
        <dbReference type="SAM" id="Phobius"/>
    </source>
</evidence>
<evidence type="ECO:0000313" key="11">
    <source>
        <dbReference type="Proteomes" id="UP001522662"/>
    </source>
</evidence>